<keyword evidence="3" id="KW-0694">RNA-binding</keyword>
<comment type="catalytic activity">
    <reaction evidence="3">
        <text>glycyl-tRNA(Ala) + H2O = tRNA(Ala) + glycine + H(+)</text>
        <dbReference type="Rhea" id="RHEA:53744"/>
        <dbReference type="Rhea" id="RHEA-COMP:9657"/>
        <dbReference type="Rhea" id="RHEA-COMP:13640"/>
        <dbReference type="ChEBI" id="CHEBI:15377"/>
        <dbReference type="ChEBI" id="CHEBI:15378"/>
        <dbReference type="ChEBI" id="CHEBI:57305"/>
        <dbReference type="ChEBI" id="CHEBI:78442"/>
        <dbReference type="ChEBI" id="CHEBI:78522"/>
    </reaction>
</comment>
<comment type="caution">
    <text evidence="4">The sequence shown here is derived from an EMBL/GenBank/DDBJ whole genome shotgun (WGS) entry which is preliminary data.</text>
</comment>
<gene>
    <name evidence="3" type="primary">dtd</name>
    <name evidence="4" type="ORF">IDSA_09115</name>
</gene>
<reference evidence="4 5" key="1">
    <citation type="submission" date="2014-06" db="EMBL/GenBank/DDBJ databases">
        <title>The draft genome sequence of Idiomarina salinarum ISL-52.</title>
        <authorList>
            <person name="Du J."/>
            <person name="Shao Z."/>
        </authorList>
    </citation>
    <scope>NUCLEOTIDE SEQUENCE [LARGE SCALE GENOMIC DNA]</scope>
    <source>
        <strain evidence="4 5">ISL-52</strain>
    </source>
</reference>
<dbReference type="STRING" id="435908.IDSA_09115"/>
<keyword evidence="3" id="KW-0820">tRNA-binding</keyword>
<dbReference type="SUPFAM" id="SSF69500">
    <property type="entry name" value="DTD-like"/>
    <property type="match status" value="1"/>
</dbReference>
<dbReference type="GO" id="GO:0019478">
    <property type="term" value="P:D-amino acid catabolic process"/>
    <property type="evidence" value="ECO:0007669"/>
    <property type="project" value="UniProtKB-UniRule"/>
</dbReference>
<dbReference type="GO" id="GO:0051500">
    <property type="term" value="F:D-tyrosyl-tRNA(Tyr) deacylase activity"/>
    <property type="evidence" value="ECO:0007669"/>
    <property type="project" value="TreeGrafter"/>
</dbReference>
<comment type="catalytic activity">
    <reaction evidence="3">
        <text>a D-aminoacyl-tRNA + H2O = a tRNA + a D-alpha-amino acid + H(+)</text>
        <dbReference type="Rhea" id="RHEA:13953"/>
        <dbReference type="Rhea" id="RHEA-COMP:10123"/>
        <dbReference type="Rhea" id="RHEA-COMP:10124"/>
        <dbReference type="ChEBI" id="CHEBI:15377"/>
        <dbReference type="ChEBI" id="CHEBI:15378"/>
        <dbReference type="ChEBI" id="CHEBI:59871"/>
        <dbReference type="ChEBI" id="CHEBI:78442"/>
        <dbReference type="ChEBI" id="CHEBI:79333"/>
        <dbReference type="EC" id="3.1.1.96"/>
    </reaction>
</comment>
<dbReference type="InterPro" id="IPR003732">
    <property type="entry name" value="Daa-tRNA_deacyls_DTD"/>
</dbReference>
<dbReference type="EC" id="3.1.1.96" evidence="3"/>
<feature type="short sequence motif" description="Gly-cisPro motif, important for rejection of L-amino acids" evidence="3">
    <location>
        <begin position="137"/>
        <end position="138"/>
    </location>
</feature>
<dbReference type="EMBL" id="JPER01000004">
    <property type="protein sequence ID" value="KFZ30673.1"/>
    <property type="molecule type" value="Genomic_DNA"/>
</dbReference>
<dbReference type="Proteomes" id="UP000054363">
    <property type="component" value="Unassembled WGS sequence"/>
</dbReference>
<evidence type="ECO:0000256" key="3">
    <source>
        <dbReference type="HAMAP-Rule" id="MF_00518"/>
    </source>
</evidence>
<dbReference type="AlphaFoldDB" id="A0A094L7C7"/>
<dbReference type="GO" id="GO:0106026">
    <property type="term" value="F:Gly-tRNA(Ala) deacylase activity"/>
    <property type="evidence" value="ECO:0007669"/>
    <property type="project" value="UniProtKB-UniRule"/>
</dbReference>
<comment type="subunit">
    <text evidence="3">Homodimer.</text>
</comment>
<dbReference type="FunFam" id="3.50.80.10:FF:000001">
    <property type="entry name" value="D-aminoacyl-tRNA deacylase"/>
    <property type="match status" value="1"/>
</dbReference>
<dbReference type="HAMAP" id="MF_00518">
    <property type="entry name" value="Deacylase_Dtd"/>
    <property type="match status" value="1"/>
</dbReference>
<evidence type="ECO:0000256" key="1">
    <source>
        <dbReference type="ARBA" id="ARBA00009673"/>
    </source>
</evidence>
<comment type="similarity">
    <text evidence="1 3">Belongs to the DTD family.</text>
</comment>
<comment type="subcellular location">
    <subcellularLocation>
        <location evidence="3">Cytoplasm</location>
    </subcellularLocation>
</comment>
<dbReference type="GO" id="GO:0000049">
    <property type="term" value="F:tRNA binding"/>
    <property type="evidence" value="ECO:0007669"/>
    <property type="project" value="UniProtKB-UniRule"/>
</dbReference>
<dbReference type="RefSeq" id="WP_034776021.1">
    <property type="nucleotide sequence ID" value="NZ_JPER01000004.1"/>
</dbReference>
<organism evidence="4 5">
    <name type="scientific">Pseudidiomarina salinarum</name>
    <dbReference type="NCBI Taxonomy" id="435908"/>
    <lineage>
        <taxon>Bacteria</taxon>
        <taxon>Pseudomonadati</taxon>
        <taxon>Pseudomonadota</taxon>
        <taxon>Gammaproteobacteria</taxon>
        <taxon>Alteromonadales</taxon>
        <taxon>Idiomarinaceae</taxon>
        <taxon>Pseudidiomarina</taxon>
    </lineage>
</organism>
<evidence type="ECO:0000313" key="4">
    <source>
        <dbReference type="EMBL" id="KFZ30673.1"/>
    </source>
</evidence>
<keyword evidence="3" id="KW-0963">Cytoplasm</keyword>
<sequence>MKVLLQRVTSARVDIDGAPAGQIGQGLLLLLGVERDDTVRDARQLAARIAGYRVFSDADDKMNLSVKDINGGCLVVSQFTLAADTQSGRRPSFSSAAPPTQAEPLYELFVSELRAGGIEVATGSFGADMAVTLTNDGPVTFLLTSTGKT</sequence>
<name>A0A094L7C7_9GAMM</name>
<dbReference type="GO" id="GO:0043908">
    <property type="term" value="F:Ser(Gly)-tRNA(Ala) hydrolase activity"/>
    <property type="evidence" value="ECO:0007669"/>
    <property type="project" value="UniProtKB-UniRule"/>
</dbReference>
<dbReference type="eggNOG" id="COG1490">
    <property type="taxonomic scope" value="Bacteria"/>
</dbReference>
<evidence type="ECO:0000313" key="5">
    <source>
        <dbReference type="Proteomes" id="UP000054363"/>
    </source>
</evidence>
<accession>A0A094L7C7</accession>
<dbReference type="NCBIfam" id="TIGR00256">
    <property type="entry name" value="D-aminoacyl-tRNA deacylase"/>
    <property type="match status" value="1"/>
</dbReference>
<proteinExistence type="inferred from homology"/>
<dbReference type="PANTHER" id="PTHR10472:SF5">
    <property type="entry name" value="D-AMINOACYL-TRNA DEACYLASE 1"/>
    <property type="match status" value="1"/>
</dbReference>
<evidence type="ECO:0000256" key="2">
    <source>
        <dbReference type="ARBA" id="ARBA00022801"/>
    </source>
</evidence>
<keyword evidence="5" id="KW-1185">Reference proteome</keyword>
<keyword evidence="2 3" id="KW-0378">Hydrolase</keyword>
<dbReference type="PANTHER" id="PTHR10472">
    <property type="entry name" value="D-TYROSYL-TRNA TYR DEACYLASE"/>
    <property type="match status" value="1"/>
</dbReference>
<comment type="function">
    <text evidence="3">An aminoacyl-tRNA editing enzyme that deacylates mischarged D-aminoacyl-tRNAs. Also deacylates mischarged glycyl-tRNA(Ala), protecting cells against glycine mischarging by AlaRS. Acts via tRNA-based rather than protein-based catalysis; rejects L-amino acids rather than detecting D-amino acids in the active site. By recycling D-aminoacyl-tRNA to D-amino acids and free tRNA molecules, this enzyme counteracts the toxicity associated with the formation of D-aminoacyl-tRNA entities in vivo and helps enforce protein L-homochirality.</text>
</comment>
<comment type="domain">
    <text evidence="3">A Gly-cisPro motif from one monomer fits into the active site of the other monomer to allow specific chiral rejection of L-amino acids.</text>
</comment>
<dbReference type="Gene3D" id="3.50.80.10">
    <property type="entry name" value="D-tyrosyl-tRNA(Tyr) deacylase"/>
    <property type="match status" value="1"/>
</dbReference>
<dbReference type="EC" id="3.1.1.-" evidence="3"/>
<dbReference type="OrthoDB" id="9801395at2"/>
<protein>
    <recommendedName>
        <fullName evidence="3">D-aminoacyl-tRNA deacylase</fullName>
        <shortName evidence="3">DTD</shortName>
        <ecNumber evidence="3">3.1.1.96</ecNumber>
    </recommendedName>
    <alternativeName>
        <fullName evidence="3">Gly-tRNA(Ala) deacylase</fullName>
        <ecNumber evidence="3">3.1.1.-</ecNumber>
    </alternativeName>
</protein>
<dbReference type="InterPro" id="IPR023509">
    <property type="entry name" value="DTD-like_sf"/>
</dbReference>
<dbReference type="Pfam" id="PF02580">
    <property type="entry name" value="Tyr_Deacylase"/>
    <property type="match status" value="1"/>
</dbReference>
<dbReference type="GO" id="GO:0005737">
    <property type="term" value="C:cytoplasm"/>
    <property type="evidence" value="ECO:0007669"/>
    <property type="project" value="UniProtKB-SubCell"/>
</dbReference>